<dbReference type="PANTHER" id="PTHR38589">
    <property type="entry name" value="BLR0621 PROTEIN"/>
    <property type="match status" value="1"/>
</dbReference>
<dbReference type="EMBL" id="FOXQ01000009">
    <property type="protein sequence ID" value="SFQ33886.1"/>
    <property type="molecule type" value="Genomic_DNA"/>
</dbReference>
<dbReference type="Proteomes" id="UP000199031">
    <property type="component" value="Unassembled WGS sequence"/>
</dbReference>
<dbReference type="RefSeq" id="WP_177191918.1">
    <property type="nucleotide sequence ID" value="NZ_FOXQ01000009.1"/>
</dbReference>
<evidence type="ECO:0000313" key="3">
    <source>
        <dbReference type="Proteomes" id="UP000199031"/>
    </source>
</evidence>
<accession>A0A1I5XPX7</accession>
<evidence type="ECO:0000313" key="2">
    <source>
        <dbReference type="EMBL" id="SFQ33886.1"/>
    </source>
</evidence>
<gene>
    <name evidence="2" type="ORF">SAMN05444277_10992</name>
</gene>
<proteinExistence type="predicted"/>
<dbReference type="GO" id="GO:0016740">
    <property type="term" value="F:transferase activity"/>
    <property type="evidence" value="ECO:0007669"/>
    <property type="project" value="InterPro"/>
</dbReference>
<dbReference type="InterPro" id="IPR005490">
    <property type="entry name" value="LD_TPept_cat_dom"/>
</dbReference>
<evidence type="ECO:0000259" key="1">
    <source>
        <dbReference type="Pfam" id="PF03734"/>
    </source>
</evidence>
<dbReference type="STRING" id="1465490.SAMN05444277_10992"/>
<dbReference type="AlphaFoldDB" id="A0A1I5XPX7"/>
<dbReference type="Pfam" id="PF03734">
    <property type="entry name" value="YkuD"/>
    <property type="match status" value="1"/>
</dbReference>
<dbReference type="PANTHER" id="PTHR38589:SF1">
    <property type="entry name" value="BLR0621 PROTEIN"/>
    <property type="match status" value="1"/>
</dbReference>
<organism evidence="2 3">
    <name type="scientific">Parafilimonas terrae</name>
    <dbReference type="NCBI Taxonomy" id="1465490"/>
    <lineage>
        <taxon>Bacteria</taxon>
        <taxon>Pseudomonadati</taxon>
        <taxon>Bacteroidota</taxon>
        <taxon>Chitinophagia</taxon>
        <taxon>Chitinophagales</taxon>
        <taxon>Chitinophagaceae</taxon>
        <taxon>Parafilimonas</taxon>
    </lineage>
</organism>
<reference evidence="2 3" key="1">
    <citation type="submission" date="2016-10" db="EMBL/GenBank/DDBJ databases">
        <authorList>
            <person name="de Groot N.N."/>
        </authorList>
    </citation>
    <scope>NUCLEOTIDE SEQUENCE [LARGE SCALE GENOMIC DNA]</scope>
    <source>
        <strain evidence="2 3">DSM 28286</strain>
    </source>
</reference>
<name>A0A1I5XPX7_9BACT</name>
<sequence length="205" mass="23287">MPNNNQVLFVKTPSASSIKGNMFLYERKNEKQSWKLADSFPVTVGRSGLAKDAHSVIPLNDNLPVKQEGDGKSPSGIFKLWKVFSYHNLQNLKMPFVQVDTNFYCVDDVNSRYYNQLILADTAIKDFNSFEHMKLSSNGYEYGVWVLYNSNPAIAGNGSCIFLHVWRDENTPTSGCTAMAKENMLKLIHWLDEKKNPVLLQVVEE</sequence>
<feature type="domain" description="L,D-TPase catalytic" evidence="1">
    <location>
        <begin position="35"/>
        <end position="198"/>
    </location>
</feature>
<protein>
    <submittedName>
        <fullName evidence="2">L,D-peptidoglycan transpeptidase YkuD, ErfK/YbiS/YcfS/YnhG family</fullName>
    </submittedName>
</protein>
<keyword evidence="3" id="KW-1185">Reference proteome</keyword>